<proteinExistence type="predicted"/>
<protein>
    <submittedName>
        <fullName evidence="1">Uncharacterized protein</fullName>
    </submittedName>
</protein>
<evidence type="ECO:0000313" key="1">
    <source>
        <dbReference type="EMBL" id="KAG6948594.1"/>
    </source>
</evidence>
<evidence type="ECO:0000313" key="2">
    <source>
        <dbReference type="Proteomes" id="UP000709295"/>
    </source>
</evidence>
<dbReference type="AlphaFoldDB" id="A0A8J5MD64"/>
<accession>A0A8J5MD64</accession>
<organism evidence="1 2">
    <name type="scientific">Phytophthora aleatoria</name>
    <dbReference type="NCBI Taxonomy" id="2496075"/>
    <lineage>
        <taxon>Eukaryota</taxon>
        <taxon>Sar</taxon>
        <taxon>Stramenopiles</taxon>
        <taxon>Oomycota</taxon>
        <taxon>Peronosporomycetes</taxon>
        <taxon>Peronosporales</taxon>
        <taxon>Peronosporaceae</taxon>
        <taxon>Phytophthora</taxon>
    </lineage>
</organism>
<reference evidence="1" key="1">
    <citation type="submission" date="2021-01" db="EMBL/GenBank/DDBJ databases">
        <title>Phytophthora aleatoria, a newly-described species from Pinus radiata is distinct from Phytophthora cactorum isolates based on comparative genomics.</title>
        <authorList>
            <person name="Mcdougal R."/>
            <person name="Panda P."/>
            <person name="Williams N."/>
            <person name="Studholme D.J."/>
        </authorList>
    </citation>
    <scope>NUCLEOTIDE SEQUENCE</scope>
    <source>
        <strain evidence="1">NZFS 4037</strain>
    </source>
</reference>
<name>A0A8J5MD64_9STRA</name>
<comment type="caution">
    <text evidence="1">The sequence shown here is derived from an EMBL/GenBank/DDBJ whole genome shotgun (WGS) entry which is preliminary data.</text>
</comment>
<gene>
    <name evidence="1" type="ORF">JG688_00015023</name>
</gene>
<sequence length="156" mass="17884">MFARAVDNFPLVFNSGTRNANLSKAIYWWKKREIFTETPRGTVRISARRETGKKRINAKALQCRGRRRANGSTGFILAFVFDSGLLRQLALRMMKQPDAPTVDSKGALLIDKITTRWIQSFMETHNTVLRTQTGKRQLSPTKLLKSKKVWPFTLVN</sequence>
<dbReference type="Proteomes" id="UP000709295">
    <property type="component" value="Unassembled WGS sequence"/>
</dbReference>
<dbReference type="EMBL" id="JAENGY010001535">
    <property type="protein sequence ID" value="KAG6948594.1"/>
    <property type="molecule type" value="Genomic_DNA"/>
</dbReference>
<keyword evidence="2" id="KW-1185">Reference proteome</keyword>